<name>A0A8J5R7Z4_ZIZPA</name>
<reference evidence="2" key="1">
    <citation type="journal article" date="2021" name="bioRxiv">
        <title>Whole Genome Assembly and Annotation of Northern Wild Rice, Zizania palustris L., Supports a Whole Genome Duplication in the Zizania Genus.</title>
        <authorList>
            <person name="Haas M."/>
            <person name="Kono T."/>
            <person name="Macchietto M."/>
            <person name="Millas R."/>
            <person name="McGilp L."/>
            <person name="Shao M."/>
            <person name="Duquette J."/>
            <person name="Hirsch C.N."/>
            <person name="Kimball J."/>
        </authorList>
    </citation>
    <scope>NUCLEOTIDE SEQUENCE</scope>
    <source>
        <tissue evidence="2">Fresh leaf tissue</tissue>
    </source>
</reference>
<keyword evidence="3" id="KW-1185">Reference proteome</keyword>
<dbReference type="AlphaFoldDB" id="A0A8J5R7Z4"/>
<organism evidence="2 3">
    <name type="scientific">Zizania palustris</name>
    <name type="common">Northern wild rice</name>
    <dbReference type="NCBI Taxonomy" id="103762"/>
    <lineage>
        <taxon>Eukaryota</taxon>
        <taxon>Viridiplantae</taxon>
        <taxon>Streptophyta</taxon>
        <taxon>Embryophyta</taxon>
        <taxon>Tracheophyta</taxon>
        <taxon>Spermatophyta</taxon>
        <taxon>Magnoliopsida</taxon>
        <taxon>Liliopsida</taxon>
        <taxon>Poales</taxon>
        <taxon>Poaceae</taxon>
        <taxon>BOP clade</taxon>
        <taxon>Oryzoideae</taxon>
        <taxon>Oryzeae</taxon>
        <taxon>Zizaniinae</taxon>
        <taxon>Zizania</taxon>
    </lineage>
</organism>
<protein>
    <submittedName>
        <fullName evidence="2">Uncharacterized protein</fullName>
    </submittedName>
</protein>
<evidence type="ECO:0000313" key="2">
    <source>
        <dbReference type="EMBL" id="KAG8048446.1"/>
    </source>
</evidence>
<reference evidence="2" key="2">
    <citation type="submission" date="2021-02" db="EMBL/GenBank/DDBJ databases">
        <authorList>
            <person name="Kimball J.A."/>
            <person name="Haas M.W."/>
            <person name="Macchietto M."/>
            <person name="Kono T."/>
            <person name="Duquette J."/>
            <person name="Shao M."/>
        </authorList>
    </citation>
    <scope>NUCLEOTIDE SEQUENCE</scope>
    <source>
        <tissue evidence="2">Fresh leaf tissue</tissue>
    </source>
</reference>
<sequence length="136" mass="14172">MVGGCQIKVECDGNNMVKGVVGRSGHRAEKLNLFDPNKKIGTEEASRSFSCITSSSSSPPSRVCSSICMVELLYAPCDLKRGCKGDVVNGCRAGMVGGCQIKVDCDGNNMVKGVVGRSGHRAGKTSDAAAKDDEAL</sequence>
<evidence type="ECO:0000313" key="3">
    <source>
        <dbReference type="Proteomes" id="UP000729402"/>
    </source>
</evidence>
<evidence type="ECO:0000256" key="1">
    <source>
        <dbReference type="SAM" id="MobiDB-lite"/>
    </source>
</evidence>
<comment type="caution">
    <text evidence="2">The sequence shown here is derived from an EMBL/GenBank/DDBJ whole genome shotgun (WGS) entry which is preliminary data.</text>
</comment>
<dbReference type="EMBL" id="JAAALK010000289">
    <property type="protein sequence ID" value="KAG8048446.1"/>
    <property type="molecule type" value="Genomic_DNA"/>
</dbReference>
<dbReference type="Proteomes" id="UP000729402">
    <property type="component" value="Unassembled WGS sequence"/>
</dbReference>
<accession>A0A8J5R7Z4</accession>
<proteinExistence type="predicted"/>
<feature type="region of interest" description="Disordered" evidence="1">
    <location>
        <begin position="117"/>
        <end position="136"/>
    </location>
</feature>
<gene>
    <name evidence="2" type="ORF">GUJ93_ZPchr0009g1891</name>
</gene>